<dbReference type="GeneID" id="36585396"/>
<dbReference type="AlphaFoldDB" id="A0A2J6SS46"/>
<dbReference type="Proteomes" id="UP000235371">
    <property type="component" value="Unassembled WGS sequence"/>
</dbReference>
<organism evidence="2 3">
    <name type="scientific">Hyaloscypha bicolor E</name>
    <dbReference type="NCBI Taxonomy" id="1095630"/>
    <lineage>
        <taxon>Eukaryota</taxon>
        <taxon>Fungi</taxon>
        <taxon>Dikarya</taxon>
        <taxon>Ascomycota</taxon>
        <taxon>Pezizomycotina</taxon>
        <taxon>Leotiomycetes</taxon>
        <taxon>Helotiales</taxon>
        <taxon>Hyaloscyphaceae</taxon>
        <taxon>Hyaloscypha</taxon>
        <taxon>Hyaloscypha bicolor</taxon>
    </lineage>
</organism>
<proteinExistence type="predicted"/>
<evidence type="ECO:0000259" key="1">
    <source>
        <dbReference type="Pfam" id="PF06985"/>
    </source>
</evidence>
<sequence>MPLSRFSYKVLNENLREFRLLTVQPRSSLDEPIYVSIEIHKLSAPPPYEALSYVWGASAPNNPPIVLIGEEEGLEVTPNLFYILMKLSLTEKERVMWIDAICIDQDDLDERSSQVQLMRDIYMKATRTIVFLGDDSLGTHWILPILKEITWSQTWKTDEERQVRIETKTKFQQQLSTTRGVKGMLSEGFYGDIATRPFWTRMWIVQEVVLSRNPIIMFGDHEVPWDSFADSSWILDQVTWKVEYFQKYKDSRTESSPTTRNFREPRPVEAFVRTLFADRDSDFQRISLGHFEEFWTNPPVSKSTWPMEVYSMTFATNRRFFVTCDGEMGLAPMRARKNDIVCVLYGCSVPIVLREEETGRFTFIGECFLHGFMDGEA</sequence>
<dbReference type="RefSeq" id="XP_024730486.1">
    <property type="nucleotide sequence ID" value="XM_024877319.1"/>
</dbReference>
<dbReference type="PANTHER" id="PTHR24148">
    <property type="entry name" value="ANKYRIN REPEAT DOMAIN-CONTAINING PROTEIN 39 HOMOLOG-RELATED"/>
    <property type="match status" value="1"/>
</dbReference>
<dbReference type="EMBL" id="KZ613872">
    <property type="protein sequence ID" value="PMD53582.1"/>
    <property type="molecule type" value="Genomic_DNA"/>
</dbReference>
<evidence type="ECO:0000313" key="3">
    <source>
        <dbReference type="Proteomes" id="UP000235371"/>
    </source>
</evidence>
<dbReference type="OrthoDB" id="2157530at2759"/>
<dbReference type="InterPro" id="IPR052895">
    <property type="entry name" value="HetReg/Transcr_Mod"/>
</dbReference>
<reference evidence="2 3" key="1">
    <citation type="submission" date="2016-04" db="EMBL/GenBank/DDBJ databases">
        <title>A degradative enzymes factory behind the ericoid mycorrhizal symbiosis.</title>
        <authorList>
            <consortium name="DOE Joint Genome Institute"/>
            <person name="Martino E."/>
            <person name="Morin E."/>
            <person name="Grelet G."/>
            <person name="Kuo A."/>
            <person name="Kohler A."/>
            <person name="Daghino S."/>
            <person name="Barry K."/>
            <person name="Choi C."/>
            <person name="Cichocki N."/>
            <person name="Clum A."/>
            <person name="Copeland A."/>
            <person name="Hainaut M."/>
            <person name="Haridas S."/>
            <person name="Labutti K."/>
            <person name="Lindquist E."/>
            <person name="Lipzen A."/>
            <person name="Khouja H.-R."/>
            <person name="Murat C."/>
            <person name="Ohm R."/>
            <person name="Olson A."/>
            <person name="Spatafora J."/>
            <person name="Veneault-Fourrey C."/>
            <person name="Henrissat B."/>
            <person name="Grigoriev I."/>
            <person name="Martin F."/>
            <person name="Perotto S."/>
        </authorList>
    </citation>
    <scope>NUCLEOTIDE SEQUENCE [LARGE SCALE GENOMIC DNA]</scope>
    <source>
        <strain evidence="2 3">E</strain>
    </source>
</reference>
<evidence type="ECO:0000313" key="2">
    <source>
        <dbReference type="EMBL" id="PMD53582.1"/>
    </source>
</evidence>
<dbReference type="PANTHER" id="PTHR24148:SF73">
    <property type="entry name" value="HET DOMAIN PROTEIN (AFU_ORTHOLOGUE AFUA_8G01020)"/>
    <property type="match status" value="1"/>
</dbReference>
<dbReference type="Pfam" id="PF06985">
    <property type="entry name" value="HET"/>
    <property type="match status" value="1"/>
</dbReference>
<protein>
    <submittedName>
        <fullName evidence="2">HET-domain-containing protein</fullName>
    </submittedName>
</protein>
<dbReference type="InParanoid" id="A0A2J6SS46"/>
<name>A0A2J6SS46_9HELO</name>
<gene>
    <name evidence="2" type="ORF">K444DRAFT_571589</name>
</gene>
<dbReference type="InterPro" id="IPR010730">
    <property type="entry name" value="HET"/>
</dbReference>
<keyword evidence="3" id="KW-1185">Reference proteome</keyword>
<dbReference type="STRING" id="1095630.A0A2J6SS46"/>
<dbReference type="Pfam" id="PF26639">
    <property type="entry name" value="Het-6_barrel"/>
    <property type="match status" value="1"/>
</dbReference>
<feature type="non-terminal residue" evidence="2">
    <location>
        <position position="377"/>
    </location>
</feature>
<accession>A0A2J6SS46</accession>
<feature type="domain" description="Heterokaryon incompatibility" evidence="1">
    <location>
        <begin position="48"/>
        <end position="207"/>
    </location>
</feature>